<dbReference type="PANTHER" id="PTHR30308">
    <property type="entry name" value="TMRNA-BINDING COMPONENT OF TRANS-TRANSLATION TAGGING COMPLEX"/>
    <property type="match status" value="1"/>
</dbReference>
<keyword evidence="5" id="KW-1185">Reference proteome</keyword>
<dbReference type="NCBIfam" id="NF003843">
    <property type="entry name" value="PRK05422.1"/>
    <property type="match status" value="1"/>
</dbReference>
<name>A0A7H0VF85_9FLAO</name>
<evidence type="ECO:0000256" key="2">
    <source>
        <dbReference type="ARBA" id="ARBA00022884"/>
    </source>
</evidence>
<comment type="similarity">
    <text evidence="3">Belongs to the SmpB family.</text>
</comment>
<accession>A0A7H0VF85</accession>
<evidence type="ECO:0000313" key="5">
    <source>
        <dbReference type="Proteomes" id="UP000516305"/>
    </source>
</evidence>
<dbReference type="InterPro" id="IPR023620">
    <property type="entry name" value="SmpB"/>
</dbReference>
<dbReference type="PANTHER" id="PTHR30308:SF2">
    <property type="entry name" value="SSRA-BINDING PROTEIN"/>
    <property type="match status" value="1"/>
</dbReference>
<dbReference type="GO" id="GO:0070929">
    <property type="term" value="P:trans-translation"/>
    <property type="evidence" value="ECO:0007669"/>
    <property type="project" value="UniProtKB-UniRule"/>
</dbReference>
<sequence length="151" mass="17589">MADSKVNIKNRKARFNYEVLDTFEAGIKLLGTEIKSIREGKASLQEAYCYFADESRLMVKNMHVAEYSHGNINNHDPLRERLLLLHKRELQKIKAEVEKGNRTIVPLNLYINDRGLAKMKIALAQGKKNYDKRESIKERDVKRDMDRALSR</sequence>
<dbReference type="AlphaFoldDB" id="A0A7H0VF85"/>
<keyword evidence="1 3" id="KW-0963">Cytoplasm</keyword>
<keyword evidence="2 3" id="KW-0694">RNA-binding</keyword>
<dbReference type="PROSITE" id="PS01317">
    <property type="entry name" value="SSRP"/>
    <property type="match status" value="1"/>
</dbReference>
<dbReference type="InterPro" id="IPR000037">
    <property type="entry name" value="SsrA-bd_prot"/>
</dbReference>
<proteinExistence type="inferred from homology"/>
<dbReference type="HAMAP" id="MF_00023">
    <property type="entry name" value="SmpB"/>
    <property type="match status" value="1"/>
</dbReference>
<evidence type="ECO:0000256" key="3">
    <source>
        <dbReference type="HAMAP-Rule" id="MF_00023"/>
    </source>
</evidence>
<dbReference type="GO" id="GO:0003723">
    <property type="term" value="F:RNA binding"/>
    <property type="evidence" value="ECO:0007669"/>
    <property type="project" value="UniProtKB-UniRule"/>
</dbReference>
<comment type="function">
    <text evidence="3">Required for rescue of stalled ribosomes mediated by trans-translation. Binds to transfer-messenger RNA (tmRNA), required for stable association of tmRNA with ribosomes. tmRNA and SmpB together mimic tRNA shape, replacing the anticodon stem-loop with SmpB. tmRNA is encoded by the ssrA gene; the 2 termini fold to resemble tRNA(Ala) and it encodes a 'tag peptide', a short internal open reading frame. During trans-translation Ala-aminoacylated tmRNA acts like a tRNA, entering the A-site of stalled ribosomes, displacing the stalled mRNA. The ribosome then switches to translate the ORF on the tmRNA; the nascent peptide is terminated with the 'tag peptide' encoded by the tmRNA and targeted for degradation. The ribosome is freed to recommence translation, which seems to be the essential function of trans-translation.</text>
</comment>
<dbReference type="SUPFAM" id="SSF74982">
    <property type="entry name" value="Small protein B (SmpB)"/>
    <property type="match status" value="1"/>
</dbReference>
<dbReference type="CDD" id="cd09294">
    <property type="entry name" value="SmpB"/>
    <property type="match status" value="1"/>
</dbReference>
<dbReference type="Pfam" id="PF01668">
    <property type="entry name" value="SmpB"/>
    <property type="match status" value="1"/>
</dbReference>
<reference evidence="4 5" key="1">
    <citation type="submission" date="2020-08" db="EMBL/GenBank/DDBJ databases">
        <title>Croceimicrobium hydrocarbonivorans gen. nov., sp. nov., a novel marine bacterium isolated from a bacterial consortium that degrades polyethylene terephthalate.</title>
        <authorList>
            <person name="Liu R."/>
        </authorList>
    </citation>
    <scope>NUCLEOTIDE SEQUENCE [LARGE SCALE GENOMIC DNA]</scope>
    <source>
        <strain evidence="4 5">A20-9</strain>
    </source>
</reference>
<protein>
    <recommendedName>
        <fullName evidence="3">SsrA-binding protein</fullName>
    </recommendedName>
    <alternativeName>
        <fullName evidence="3">Small protein B</fullName>
    </alternativeName>
</protein>
<gene>
    <name evidence="3 4" type="primary">smpB</name>
    <name evidence="4" type="ORF">H4K34_00670</name>
</gene>
<evidence type="ECO:0000256" key="1">
    <source>
        <dbReference type="ARBA" id="ARBA00022490"/>
    </source>
</evidence>
<comment type="subcellular location">
    <subcellularLocation>
        <location evidence="3">Cytoplasm</location>
    </subcellularLocation>
    <text evidence="3">The tmRNA-SmpB complex associates with stalled 70S ribosomes.</text>
</comment>
<dbReference type="Proteomes" id="UP000516305">
    <property type="component" value="Chromosome"/>
</dbReference>
<organism evidence="4 5">
    <name type="scientific">Croceimicrobium hydrocarbonivorans</name>
    <dbReference type="NCBI Taxonomy" id="2761580"/>
    <lineage>
        <taxon>Bacteria</taxon>
        <taxon>Pseudomonadati</taxon>
        <taxon>Bacteroidota</taxon>
        <taxon>Flavobacteriia</taxon>
        <taxon>Flavobacteriales</taxon>
        <taxon>Owenweeksiaceae</taxon>
        <taxon>Croceimicrobium</taxon>
    </lineage>
</organism>
<dbReference type="Gene3D" id="2.40.280.10">
    <property type="match status" value="1"/>
</dbReference>
<dbReference type="NCBIfam" id="TIGR00086">
    <property type="entry name" value="smpB"/>
    <property type="match status" value="1"/>
</dbReference>
<dbReference type="RefSeq" id="WP_210758910.1">
    <property type="nucleotide sequence ID" value="NZ_CP060139.1"/>
</dbReference>
<dbReference type="EMBL" id="CP060139">
    <property type="protein sequence ID" value="QNR24383.1"/>
    <property type="molecule type" value="Genomic_DNA"/>
</dbReference>
<dbReference type="KEGG" id="chyd:H4K34_00670"/>
<dbReference type="GO" id="GO:0070930">
    <property type="term" value="P:trans-translation-dependent protein tagging"/>
    <property type="evidence" value="ECO:0007669"/>
    <property type="project" value="TreeGrafter"/>
</dbReference>
<dbReference type="InterPro" id="IPR020081">
    <property type="entry name" value="SsrA-bd_prot_CS"/>
</dbReference>
<evidence type="ECO:0000313" key="4">
    <source>
        <dbReference type="EMBL" id="QNR24383.1"/>
    </source>
</evidence>
<dbReference type="GO" id="GO:0005829">
    <property type="term" value="C:cytosol"/>
    <property type="evidence" value="ECO:0007669"/>
    <property type="project" value="TreeGrafter"/>
</dbReference>